<evidence type="ECO:0000256" key="4">
    <source>
        <dbReference type="ARBA" id="ARBA00022993"/>
    </source>
</evidence>
<keyword evidence="5 7" id="KW-0418">Kinase</keyword>
<comment type="subcellular location">
    <subcellularLocation>
        <location evidence="5">Cytoplasm</location>
    </subcellularLocation>
</comment>
<keyword evidence="8" id="KW-1185">Reference proteome</keyword>
<reference evidence="7 8" key="1">
    <citation type="journal article" date="2020" name="Microorganisms">
        <title>Osmotic Adaptation and Compatible Solute Biosynthesis of Phototrophic Bacteria as Revealed from Genome Analyses.</title>
        <authorList>
            <person name="Imhoff J.F."/>
            <person name="Rahn T."/>
            <person name="Kunzel S."/>
            <person name="Keller A."/>
            <person name="Neulinger S.C."/>
        </authorList>
    </citation>
    <scope>NUCLEOTIDE SEQUENCE [LARGE SCALE GENOMIC DNA]</scope>
    <source>
        <strain evidence="7 8">DSM 15116</strain>
    </source>
</reference>
<evidence type="ECO:0000313" key="7">
    <source>
        <dbReference type="EMBL" id="MBK1726436.1"/>
    </source>
</evidence>
<evidence type="ECO:0000256" key="3">
    <source>
        <dbReference type="ARBA" id="ARBA00022840"/>
    </source>
</evidence>
<dbReference type="PROSITE" id="PS51219">
    <property type="entry name" value="DPCK"/>
    <property type="match status" value="1"/>
</dbReference>
<organism evidence="7 8">
    <name type="scientific">Halorhodospira neutriphila</name>
    <dbReference type="NCBI Taxonomy" id="168379"/>
    <lineage>
        <taxon>Bacteria</taxon>
        <taxon>Pseudomonadati</taxon>
        <taxon>Pseudomonadota</taxon>
        <taxon>Gammaproteobacteria</taxon>
        <taxon>Chromatiales</taxon>
        <taxon>Ectothiorhodospiraceae</taxon>
        <taxon>Halorhodospira</taxon>
    </lineage>
</organism>
<name>A0ABS1E3X8_9GAMM</name>
<dbReference type="InterPro" id="IPR001977">
    <property type="entry name" value="Depp_CoAkinase"/>
</dbReference>
<dbReference type="GO" id="GO:0016301">
    <property type="term" value="F:kinase activity"/>
    <property type="evidence" value="ECO:0007669"/>
    <property type="project" value="UniProtKB-KW"/>
</dbReference>
<evidence type="ECO:0000313" key="8">
    <source>
        <dbReference type="Proteomes" id="UP000738126"/>
    </source>
</evidence>
<dbReference type="SUPFAM" id="SSF52540">
    <property type="entry name" value="P-loop containing nucleoside triphosphate hydrolases"/>
    <property type="match status" value="1"/>
</dbReference>
<keyword evidence="4 5" id="KW-0173">Coenzyme A biosynthesis</keyword>
<evidence type="ECO:0000256" key="1">
    <source>
        <dbReference type="ARBA" id="ARBA00009018"/>
    </source>
</evidence>
<comment type="catalytic activity">
    <reaction evidence="5">
        <text>3'-dephospho-CoA + ATP = ADP + CoA + H(+)</text>
        <dbReference type="Rhea" id="RHEA:18245"/>
        <dbReference type="ChEBI" id="CHEBI:15378"/>
        <dbReference type="ChEBI" id="CHEBI:30616"/>
        <dbReference type="ChEBI" id="CHEBI:57287"/>
        <dbReference type="ChEBI" id="CHEBI:57328"/>
        <dbReference type="ChEBI" id="CHEBI:456216"/>
        <dbReference type="EC" id="2.7.1.24"/>
    </reaction>
</comment>
<dbReference type="CDD" id="cd02022">
    <property type="entry name" value="DPCK"/>
    <property type="match status" value="1"/>
</dbReference>
<dbReference type="PANTHER" id="PTHR10695:SF46">
    <property type="entry name" value="BIFUNCTIONAL COENZYME A SYNTHASE-RELATED"/>
    <property type="match status" value="1"/>
</dbReference>
<keyword evidence="5" id="KW-0808">Transferase</keyword>
<evidence type="ECO:0000256" key="2">
    <source>
        <dbReference type="ARBA" id="ARBA00022741"/>
    </source>
</evidence>
<sequence length="208" mass="22104">MGQTLRIGLTGGIASGKSTVAGLFAARGAPVIDTDRLAREAVRPGSDGLRAVADAFGAGVLDAEGRLDRAALGRRVFEDPEARQRLEAILHPLVRRRLEARLAGVGAPYAVVVVPLLVETGMHREMDRVVVVDLPEAAQRQRAAARDRLSAAEVEARMAAQAGRAARGAAADELIDNSGARERLPGQVALLHRRFLARHRHPDGEGSV</sequence>
<accession>A0ABS1E3X8</accession>
<comment type="caution">
    <text evidence="7">The sequence shown here is derived from an EMBL/GenBank/DDBJ whole genome shotgun (WGS) entry which is preliminary data.</text>
</comment>
<dbReference type="PANTHER" id="PTHR10695">
    <property type="entry name" value="DEPHOSPHO-COA KINASE-RELATED"/>
    <property type="match status" value="1"/>
</dbReference>
<gene>
    <name evidence="5" type="primary">coaE</name>
    <name evidence="7" type="ORF">CKO13_05240</name>
</gene>
<dbReference type="EMBL" id="NRSH01000042">
    <property type="protein sequence ID" value="MBK1726436.1"/>
    <property type="molecule type" value="Genomic_DNA"/>
</dbReference>
<evidence type="ECO:0000256" key="6">
    <source>
        <dbReference type="NCBIfam" id="TIGR00152"/>
    </source>
</evidence>
<dbReference type="NCBIfam" id="TIGR00152">
    <property type="entry name" value="dephospho-CoA kinase"/>
    <property type="match status" value="1"/>
</dbReference>
<comment type="function">
    <text evidence="5">Catalyzes the phosphorylation of the 3'-hydroxyl group of dephosphocoenzyme A to form coenzyme A.</text>
</comment>
<dbReference type="HAMAP" id="MF_00376">
    <property type="entry name" value="Dephospho_CoA_kinase"/>
    <property type="match status" value="1"/>
</dbReference>
<keyword evidence="2 5" id="KW-0547">Nucleotide-binding</keyword>
<dbReference type="Gene3D" id="3.40.50.300">
    <property type="entry name" value="P-loop containing nucleotide triphosphate hydrolases"/>
    <property type="match status" value="1"/>
</dbReference>
<protein>
    <recommendedName>
        <fullName evidence="5 6">Dephospho-CoA kinase</fullName>
        <ecNumber evidence="5 6">2.7.1.24</ecNumber>
    </recommendedName>
    <alternativeName>
        <fullName evidence="5">Dephosphocoenzyme A kinase</fullName>
    </alternativeName>
</protein>
<dbReference type="RefSeq" id="WP_200257606.1">
    <property type="nucleotide sequence ID" value="NZ_NRSH01000042.1"/>
</dbReference>
<keyword evidence="3 5" id="KW-0067">ATP-binding</keyword>
<comment type="pathway">
    <text evidence="5">Cofactor biosynthesis; coenzyme A biosynthesis; CoA from (R)-pantothenate: step 5/5.</text>
</comment>
<proteinExistence type="inferred from homology"/>
<dbReference type="EC" id="2.7.1.24" evidence="5 6"/>
<keyword evidence="5" id="KW-0963">Cytoplasm</keyword>
<feature type="binding site" evidence="5">
    <location>
        <begin position="14"/>
        <end position="19"/>
    </location>
    <ligand>
        <name>ATP</name>
        <dbReference type="ChEBI" id="CHEBI:30616"/>
    </ligand>
</feature>
<dbReference type="Proteomes" id="UP000738126">
    <property type="component" value="Unassembled WGS sequence"/>
</dbReference>
<comment type="similarity">
    <text evidence="1 5">Belongs to the CoaE family.</text>
</comment>
<evidence type="ECO:0000256" key="5">
    <source>
        <dbReference type="HAMAP-Rule" id="MF_00376"/>
    </source>
</evidence>
<dbReference type="Pfam" id="PF01121">
    <property type="entry name" value="CoaE"/>
    <property type="match status" value="1"/>
</dbReference>
<dbReference type="InterPro" id="IPR027417">
    <property type="entry name" value="P-loop_NTPase"/>
</dbReference>